<organism evidence="6 7">
    <name type="scientific">Kitasatospora kifunensis</name>
    <name type="common">Streptomyces kifunensis</name>
    <dbReference type="NCBI Taxonomy" id="58351"/>
    <lineage>
        <taxon>Bacteria</taxon>
        <taxon>Bacillati</taxon>
        <taxon>Actinomycetota</taxon>
        <taxon>Actinomycetes</taxon>
        <taxon>Kitasatosporales</taxon>
        <taxon>Streptomycetaceae</taxon>
        <taxon>Kitasatospora</taxon>
    </lineage>
</organism>
<dbReference type="AlphaFoldDB" id="A0A7W7R3M4"/>
<sequence length="407" mass="41467">MPTLDSPPVITGIGITAPTGIGVEAHWAAVLAGKSGIDRITRFDPTPYPVTLAGEVSGFSAADSVPSRLIQQTDNWTHLALAASTQALADAEVDPGALPEYELAVVTASSSGGTEFGQHEMTALYQHEPSWVGAYQSIAWFYAATTGQLSIRHKMRGPCGVLCGEQAGGLDAIGQARRLTRRGARLVLTGGTDASLCPYGMAAQLSTGKLSTVPDPDRAYLPFDRAASGHLPGEGGAILVLESAASAAERGVGQPYGRVLGYAAGFDPAPGSGRPPALRRTIGQALADAGLSAGEIDVVFADGAGVPAEDLAEAQAISAVFGPHAVPVTVPKVLTGRLYGGGAPLDVATALLALRDGVIPHTAGVDSPAPGCDLDLVTQAPRSAPLRHALVLARGHGGFNSAMILAR</sequence>
<dbReference type="CDD" id="cd00832">
    <property type="entry name" value="CLF"/>
    <property type="match status" value="1"/>
</dbReference>
<evidence type="ECO:0000256" key="4">
    <source>
        <dbReference type="RuleBase" id="RU003694"/>
    </source>
</evidence>
<dbReference type="Proteomes" id="UP000540506">
    <property type="component" value="Unassembled WGS sequence"/>
</dbReference>
<gene>
    <name evidence="6" type="ORF">FHR34_003866</name>
</gene>
<evidence type="ECO:0000256" key="1">
    <source>
        <dbReference type="ARBA" id="ARBA00008467"/>
    </source>
</evidence>
<keyword evidence="2 4" id="KW-0808">Transferase</keyword>
<dbReference type="InterPro" id="IPR014031">
    <property type="entry name" value="Ketoacyl_synth_C"/>
</dbReference>
<protein>
    <submittedName>
        <fullName evidence="6">Act minimal PKS chain-length factor (CLF/KS beta)</fullName>
        <ecNumber evidence="6">2.3.1.-</ecNumber>
    </submittedName>
</protein>
<keyword evidence="3 6" id="KW-0012">Acyltransferase</keyword>
<feature type="domain" description="Ketosynthase family 3 (KS3)" evidence="5">
    <location>
        <begin position="5"/>
        <end position="407"/>
    </location>
</feature>
<dbReference type="InterPro" id="IPR000794">
    <property type="entry name" value="Beta-ketoacyl_synthase"/>
</dbReference>
<dbReference type="PROSITE" id="PS52004">
    <property type="entry name" value="KS3_2"/>
    <property type="match status" value="1"/>
</dbReference>
<dbReference type="Gene3D" id="3.40.47.10">
    <property type="match status" value="2"/>
</dbReference>
<dbReference type="PANTHER" id="PTHR11712">
    <property type="entry name" value="POLYKETIDE SYNTHASE-RELATED"/>
    <property type="match status" value="1"/>
</dbReference>
<dbReference type="RefSeq" id="WP_184936745.1">
    <property type="nucleotide sequence ID" value="NZ_JACHJV010000001.1"/>
</dbReference>
<reference evidence="6 7" key="1">
    <citation type="submission" date="2020-08" db="EMBL/GenBank/DDBJ databases">
        <title>Sequencing the genomes of 1000 actinobacteria strains.</title>
        <authorList>
            <person name="Klenk H.-P."/>
        </authorList>
    </citation>
    <scope>NUCLEOTIDE SEQUENCE [LARGE SCALE GENOMIC DNA]</scope>
    <source>
        <strain evidence="6 7">DSM 41654</strain>
    </source>
</reference>
<evidence type="ECO:0000256" key="2">
    <source>
        <dbReference type="ARBA" id="ARBA00022679"/>
    </source>
</evidence>
<dbReference type="InterPro" id="IPR020841">
    <property type="entry name" value="PKS_Beta-ketoAc_synthase_dom"/>
</dbReference>
<dbReference type="InterPro" id="IPR016039">
    <property type="entry name" value="Thiolase-like"/>
</dbReference>
<accession>A0A7W7R3M4</accession>
<comment type="caution">
    <text evidence="6">The sequence shown here is derived from an EMBL/GenBank/DDBJ whole genome shotgun (WGS) entry which is preliminary data.</text>
</comment>
<dbReference type="GO" id="GO:0006633">
    <property type="term" value="P:fatty acid biosynthetic process"/>
    <property type="evidence" value="ECO:0007669"/>
    <property type="project" value="TreeGrafter"/>
</dbReference>
<dbReference type="SUPFAM" id="SSF53901">
    <property type="entry name" value="Thiolase-like"/>
    <property type="match status" value="2"/>
</dbReference>
<evidence type="ECO:0000259" key="5">
    <source>
        <dbReference type="PROSITE" id="PS52004"/>
    </source>
</evidence>
<dbReference type="Pfam" id="PF02801">
    <property type="entry name" value="Ketoacyl-synt_C"/>
    <property type="match status" value="1"/>
</dbReference>
<evidence type="ECO:0000313" key="7">
    <source>
        <dbReference type="Proteomes" id="UP000540506"/>
    </source>
</evidence>
<evidence type="ECO:0000313" key="6">
    <source>
        <dbReference type="EMBL" id="MBB4924873.1"/>
    </source>
</evidence>
<dbReference type="InterPro" id="IPR014030">
    <property type="entry name" value="Ketoacyl_synth_N"/>
</dbReference>
<dbReference type="EC" id="2.3.1.-" evidence="6"/>
<dbReference type="EMBL" id="JACHJV010000001">
    <property type="protein sequence ID" value="MBB4924873.1"/>
    <property type="molecule type" value="Genomic_DNA"/>
</dbReference>
<dbReference type="GO" id="GO:0004315">
    <property type="term" value="F:3-oxoacyl-[acyl-carrier-protein] synthase activity"/>
    <property type="evidence" value="ECO:0007669"/>
    <property type="project" value="TreeGrafter"/>
</dbReference>
<proteinExistence type="inferred from homology"/>
<dbReference type="PANTHER" id="PTHR11712:SF322">
    <property type="entry name" value="POLYKETIDE BETA-KETOACYL SYNTHASE 2-RELATED"/>
    <property type="match status" value="1"/>
</dbReference>
<keyword evidence="7" id="KW-1185">Reference proteome</keyword>
<evidence type="ECO:0000256" key="3">
    <source>
        <dbReference type="ARBA" id="ARBA00023315"/>
    </source>
</evidence>
<comment type="similarity">
    <text evidence="1 4">Belongs to the thiolase-like superfamily. Beta-ketoacyl-ACP synthases family.</text>
</comment>
<dbReference type="Pfam" id="PF00109">
    <property type="entry name" value="ketoacyl-synt"/>
    <property type="match status" value="1"/>
</dbReference>
<name>A0A7W7R3M4_KITKI</name>